<dbReference type="Proteomes" id="UP000175707">
    <property type="component" value="Unassembled WGS sequence"/>
</dbReference>
<gene>
    <name evidence="2" type="ORF">BAE30_07970</name>
</gene>
<name>A0A1E7YVR4_9PROT</name>
<feature type="transmembrane region" description="Helical" evidence="1">
    <location>
        <begin position="101"/>
        <end position="119"/>
    </location>
</feature>
<organism evidence="2 3">
    <name type="scientific">Acidithiobacillus caldus</name>
    <dbReference type="NCBI Taxonomy" id="33059"/>
    <lineage>
        <taxon>Bacteria</taxon>
        <taxon>Pseudomonadati</taxon>
        <taxon>Pseudomonadota</taxon>
        <taxon>Acidithiobacillia</taxon>
        <taxon>Acidithiobacillales</taxon>
        <taxon>Acidithiobacillaceae</taxon>
        <taxon>Acidithiobacillus</taxon>
    </lineage>
</organism>
<evidence type="ECO:0000313" key="2">
    <source>
        <dbReference type="EMBL" id="OFC60519.1"/>
    </source>
</evidence>
<keyword evidence="1" id="KW-0472">Membrane</keyword>
<protein>
    <submittedName>
        <fullName evidence="2">Uncharacterized protein</fullName>
    </submittedName>
</protein>
<dbReference type="EMBL" id="LZYH01000522">
    <property type="protein sequence ID" value="OFC60519.1"/>
    <property type="molecule type" value="Genomic_DNA"/>
</dbReference>
<accession>A0A1E7YVR4</accession>
<comment type="caution">
    <text evidence="2">The sequence shown here is derived from an EMBL/GenBank/DDBJ whole genome shotgun (WGS) entry which is preliminary data.</text>
</comment>
<feature type="transmembrane region" description="Helical" evidence="1">
    <location>
        <begin position="131"/>
        <end position="150"/>
    </location>
</feature>
<evidence type="ECO:0000256" key="1">
    <source>
        <dbReference type="SAM" id="Phobius"/>
    </source>
</evidence>
<feature type="transmembrane region" description="Helical" evidence="1">
    <location>
        <begin position="45"/>
        <end position="72"/>
    </location>
</feature>
<sequence>MSIFDQLEVAQAQAAQNQEAEKARNMLWGWLEVKRRFARIVAINAVYFGVPMLFGVSSFLATTFCLSVLILLNNLAPNPETARDLDAIGWQIRLTGWTEKWWVGAFIAWFFGIGAWAHLIEYGPQFGPAQIQGVILIALSALGWFMLKFGTRTAGLISLMKDLGGHYVRTLW</sequence>
<proteinExistence type="predicted"/>
<keyword evidence="1" id="KW-1133">Transmembrane helix</keyword>
<evidence type="ECO:0000313" key="3">
    <source>
        <dbReference type="Proteomes" id="UP000175707"/>
    </source>
</evidence>
<reference evidence="2 3" key="1">
    <citation type="submission" date="2016-06" db="EMBL/GenBank/DDBJ databases">
        <title>Gene turnover analysis identifies the evolutionary adaptation of the extremophile Acidithiobacillus caldus.</title>
        <authorList>
            <person name="Zhang X."/>
        </authorList>
    </citation>
    <scope>NUCLEOTIDE SEQUENCE [LARGE SCALE GENOMIC DNA]</scope>
    <source>
        <strain evidence="2 3">S1</strain>
    </source>
</reference>
<keyword evidence="1" id="KW-0812">Transmembrane</keyword>
<dbReference type="AlphaFoldDB" id="A0A1E7YVR4"/>